<feature type="signal peptide" evidence="1">
    <location>
        <begin position="1"/>
        <end position="18"/>
    </location>
</feature>
<evidence type="ECO:0000313" key="3">
    <source>
        <dbReference type="Proteomes" id="UP000308197"/>
    </source>
</evidence>
<dbReference type="EMBL" id="ML211509">
    <property type="protein sequence ID" value="TFK82217.1"/>
    <property type="molecule type" value="Genomic_DNA"/>
</dbReference>
<feature type="chain" id="PRO_5023059640" evidence="1">
    <location>
        <begin position="19"/>
        <end position="79"/>
    </location>
</feature>
<evidence type="ECO:0000256" key="1">
    <source>
        <dbReference type="SAM" id="SignalP"/>
    </source>
</evidence>
<accession>A0A5C3P078</accession>
<evidence type="ECO:0000313" key="2">
    <source>
        <dbReference type="EMBL" id="TFK82217.1"/>
    </source>
</evidence>
<dbReference type="InParanoid" id="A0A5C3P078"/>
<gene>
    <name evidence="2" type="ORF">K466DRAFT_590701</name>
</gene>
<keyword evidence="1" id="KW-0732">Signal</keyword>
<dbReference type="AlphaFoldDB" id="A0A5C3P078"/>
<sequence length="79" mass="8624">MQFKSFITLASLAALAVAAPNEKRDAPVGDVTLTTHFTTETFTATKVLQSFIKKEPWVTTITTPTTWTVAHTVTRAVSQ</sequence>
<reference evidence="2 3" key="1">
    <citation type="journal article" date="2019" name="Nat. Ecol. Evol.">
        <title>Megaphylogeny resolves global patterns of mushroom evolution.</title>
        <authorList>
            <person name="Varga T."/>
            <person name="Krizsan K."/>
            <person name="Foldi C."/>
            <person name="Dima B."/>
            <person name="Sanchez-Garcia M."/>
            <person name="Sanchez-Ramirez S."/>
            <person name="Szollosi G.J."/>
            <person name="Szarkandi J.G."/>
            <person name="Papp V."/>
            <person name="Albert L."/>
            <person name="Andreopoulos W."/>
            <person name="Angelini C."/>
            <person name="Antonin V."/>
            <person name="Barry K.W."/>
            <person name="Bougher N.L."/>
            <person name="Buchanan P."/>
            <person name="Buyck B."/>
            <person name="Bense V."/>
            <person name="Catcheside P."/>
            <person name="Chovatia M."/>
            <person name="Cooper J."/>
            <person name="Damon W."/>
            <person name="Desjardin D."/>
            <person name="Finy P."/>
            <person name="Geml J."/>
            <person name="Haridas S."/>
            <person name="Hughes K."/>
            <person name="Justo A."/>
            <person name="Karasinski D."/>
            <person name="Kautmanova I."/>
            <person name="Kiss B."/>
            <person name="Kocsube S."/>
            <person name="Kotiranta H."/>
            <person name="LaButti K.M."/>
            <person name="Lechner B.E."/>
            <person name="Liimatainen K."/>
            <person name="Lipzen A."/>
            <person name="Lukacs Z."/>
            <person name="Mihaltcheva S."/>
            <person name="Morgado L.N."/>
            <person name="Niskanen T."/>
            <person name="Noordeloos M.E."/>
            <person name="Ohm R.A."/>
            <person name="Ortiz-Santana B."/>
            <person name="Ovrebo C."/>
            <person name="Racz N."/>
            <person name="Riley R."/>
            <person name="Savchenko A."/>
            <person name="Shiryaev A."/>
            <person name="Soop K."/>
            <person name="Spirin V."/>
            <person name="Szebenyi C."/>
            <person name="Tomsovsky M."/>
            <person name="Tulloss R.E."/>
            <person name="Uehling J."/>
            <person name="Grigoriev I.V."/>
            <person name="Vagvolgyi C."/>
            <person name="Papp T."/>
            <person name="Martin F.M."/>
            <person name="Miettinen O."/>
            <person name="Hibbett D.S."/>
            <person name="Nagy L.G."/>
        </authorList>
    </citation>
    <scope>NUCLEOTIDE SEQUENCE [LARGE SCALE GENOMIC DNA]</scope>
    <source>
        <strain evidence="2 3">HHB13444</strain>
    </source>
</reference>
<name>A0A5C3P078_9APHY</name>
<protein>
    <submittedName>
        <fullName evidence="2">Uncharacterized protein</fullName>
    </submittedName>
</protein>
<keyword evidence="3" id="KW-1185">Reference proteome</keyword>
<dbReference type="Proteomes" id="UP000308197">
    <property type="component" value="Unassembled WGS sequence"/>
</dbReference>
<proteinExistence type="predicted"/>
<organism evidence="2 3">
    <name type="scientific">Polyporus arcularius HHB13444</name>
    <dbReference type="NCBI Taxonomy" id="1314778"/>
    <lineage>
        <taxon>Eukaryota</taxon>
        <taxon>Fungi</taxon>
        <taxon>Dikarya</taxon>
        <taxon>Basidiomycota</taxon>
        <taxon>Agaricomycotina</taxon>
        <taxon>Agaricomycetes</taxon>
        <taxon>Polyporales</taxon>
        <taxon>Polyporaceae</taxon>
        <taxon>Polyporus</taxon>
    </lineage>
</organism>